<reference evidence="11" key="1">
    <citation type="journal article" date="2015" name="Nature">
        <title>Complex archaea that bridge the gap between prokaryotes and eukaryotes.</title>
        <authorList>
            <person name="Spang A."/>
            <person name="Saw J.H."/>
            <person name="Jorgensen S.L."/>
            <person name="Zaremba-Niedzwiedzka K."/>
            <person name="Martijn J."/>
            <person name="Lind A.E."/>
            <person name="van Eijk R."/>
            <person name="Schleper C."/>
            <person name="Guy L."/>
            <person name="Ettema T.J."/>
        </authorList>
    </citation>
    <scope>NUCLEOTIDE SEQUENCE</scope>
</reference>
<dbReference type="InterPro" id="IPR027417">
    <property type="entry name" value="P-loop_NTPase"/>
</dbReference>
<name>A0A0F9NH22_9ZZZZ</name>
<dbReference type="CDD" id="cd03241">
    <property type="entry name" value="ABC_RecN"/>
    <property type="match status" value="2"/>
</dbReference>
<dbReference type="Pfam" id="PF02463">
    <property type="entry name" value="SMC_N"/>
    <property type="match status" value="1"/>
</dbReference>
<feature type="domain" description="RecF/RecN/SMC N-terminal" evidence="10">
    <location>
        <begin position="2"/>
        <end position="512"/>
    </location>
</feature>
<evidence type="ECO:0000256" key="7">
    <source>
        <dbReference type="ARBA" id="ARBA00023204"/>
    </source>
</evidence>
<feature type="coiled-coil region" evidence="9">
    <location>
        <begin position="166"/>
        <end position="193"/>
    </location>
</feature>
<dbReference type="EMBL" id="LAZR01007010">
    <property type="protein sequence ID" value="KKM88080.1"/>
    <property type="molecule type" value="Genomic_DNA"/>
</dbReference>
<dbReference type="GO" id="GO:0009432">
    <property type="term" value="P:SOS response"/>
    <property type="evidence" value="ECO:0007669"/>
    <property type="project" value="TreeGrafter"/>
</dbReference>
<dbReference type="GO" id="GO:0006281">
    <property type="term" value="P:DNA repair"/>
    <property type="evidence" value="ECO:0007669"/>
    <property type="project" value="UniProtKB-KW"/>
</dbReference>
<evidence type="ECO:0000256" key="3">
    <source>
        <dbReference type="ARBA" id="ARBA00021315"/>
    </source>
</evidence>
<dbReference type="SUPFAM" id="SSF52540">
    <property type="entry name" value="P-loop containing nucleoside triphosphate hydrolases"/>
    <property type="match status" value="1"/>
</dbReference>
<dbReference type="GO" id="GO:0006310">
    <property type="term" value="P:DNA recombination"/>
    <property type="evidence" value="ECO:0007669"/>
    <property type="project" value="InterPro"/>
</dbReference>
<keyword evidence="5" id="KW-0227">DNA damage</keyword>
<feature type="coiled-coil region" evidence="9">
    <location>
        <begin position="336"/>
        <end position="363"/>
    </location>
</feature>
<keyword evidence="4" id="KW-0547">Nucleotide-binding</keyword>
<dbReference type="GO" id="GO:0043590">
    <property type="term" value="C:bacterial nucleoid"/>
    <property type="evidence" value="ECO:0007669"/>
    <property type="project" value="TreeGrafter"/>
</dbReference>
<evidence type="ECO:0000256" key="2">
    <source>
        <dbReference type="ARBA" id="ARBA00009441"/>
    </source>
</evidence>
<evidence type="ECO:0000256" key="6">
    <source>
        <dbReference type="ARBA" id="ARBA00022840"/>
    </source>
</evidence>
<dbReference type="InterPro" id="IPR003395">
    <property type="entry name" value="RecF/RecN/SMC_N"/>
</dbReference>
<accession>A0A0F9NH22</accession>
<gene>
    <name evidence="11" type="ORF">LCGC14_1262300</name>
</gene>
<evidence type="ECO:0000313" key="11">
    <source>
        <dbReference type="EMBL" id="KKM88080.1"/>
    </source>
</evidence>
<organism evidence="11">
    <name type="scientific">marine sediment metagenome</name>
    <dbReference type="NCBI Taxonomy" id="412755"/>
    <lineage>
        <taxon>unclassified sequences</taxon>
        <taxon>metagenomes</taxon>
        <taxon>ecological metagenomes</taxon>
    </lineage>
</organism>
<evidence type="ECO:0000259" key="10">
    <source>
        <dbReference type="Pfam" id="PF02463"/>
    </source>
</evidence>
<dbReference type="Gene3D" id="3.40.50.300">
    <property type="entry name" value="P-loop containing nucleotide triphosphate hydrolases"/>
    <property type="match status" value="2"/>
</dbReference>
<keyword evidence="6" id="KW-0067">ATP-binding</keyword>
<dbReference type="FunFam" id="3.40.50.300:FF:000319">
    <property type="entry name" value="DNA repair protein RecN"/>
    <property type="match status" value="1"/>
</dbReference>
<evidence type="ECO:0000256" key="9">
    <source>
        <dbReference type="SAM" id="Coils"/>
    </source>
</evidence>
<dbReference type="NCBIfam" id="TIGR00634">
    <property type="entry name" value="recN"/>
    <property type="match status" value="1"/>
</dbReference>
<evidence type="ECO:0000256" key="4">
    <source>
        <dbReference type="ARBA" id="ARBA00022741"/>
    </source>
</evidence>
<dbReference type="PIRSF" id="PIRSF003128">
    <property type="entry name" value="RecN"/>
    <property type="match status" value="1"/>
</dbReference>
<dbReference type="NCBIfam" id="NF008121">
    <property type="entry name" value="PRK10869.1"/>
    <property type="match status" value="1"/>
</dbReference>
<comment type="caution">
    <text evidence="11">The sequence shown here is derived from an EMBL/GenBank/DDBJ whole genome shotgun (WGS) entry which is preliminary data.</text>
</comment>
<dbReference type="InterPro" id="IPR004604">
    <property type="entry name" value="DNA_recomb/repair_RecN"/>
</dbReference>
<dbReference type="PANTHER" id="PTHR11059">
    <property type="entry name" value="DNA REPAIR PROTEIN RECN"/>
    <property type="match status" value="1"/>
</dbReference>
<evidence type="ECO:0000256" key="5">
    <source>
        <dbReference type="ARBA" id="ARBA00022763"/>
    </source>
</evidence>
<keyword evidence="9" id="KW-0175">Coiled coil</keyword>
<dbReference type="GO" id="GO:0005524">
    <property type="term" value="F:ATP binding"/>
    <property type="evidence" value="ECO:0007669"/>
    <property type="project" value="UniProtKB-KW"/>
</dbReference>
<proteinExistence type="inferred from homology"/>
<dbReference type="PANTHER" id="PTHR11059:SF0">
    <property type="entry name" value="DNA REPAIR PROTEIN RECN"/>
    <property type="match status" value="1"/>
</dbReference>
<protein>
    <recommendedName>
        <fullName evidence="3">DNA repair protein RecN</fullName>
    </recommendedName>
    <alternativeName>
        <fullName evidence="8">Recombination protein N</fullName>
    </alternativeName>
</protein>
<dbReference type="AlphaFoldDB" id="A0A0F9NH22"/>
<sequence>MITSLTVRNLAVVEDISLLFESGMTSLTGETGAGKSILVDAMSLVLGDRADSNMIRYGADRAEISADFDLQQNKTLAKWLTEQELDDDGQCNLRRTISKDGRSKGYINGRTVPLTMLKQVSERSIDIHGQHAHQSLIRPQTQREILDIVADNKPILDKLKLVFREWQSSKQQLKKLQQQAADKRAKQELLEYQVGELERYELSDQKIAQLLQEQSQLANASQLISAAELGLHRIFDDEQVAAYDIISQTQTALEKLQDYEPRFAAAVETLNAAIINLDETANELRGYLDTLDDDPERLDEVETVLSELHELARKHHIEIEALPEHYEKLSSDLAEIANDNVEMVSLSKQVAELEVECNRLCKQLSERRIKAAKPLAKQISDSIKQLAIPSGSIEIDVVPYDDEEQFSEHGSDHVRMLVSTNPGQAAGELSKVASGGELARISLAIQVVTAGKRTVPTLIFDEVDVGIGGGVAEVVGQHLRELASTQQVICITHLPQVAAQAHHQLQVTKKQLKNSTHIEVDRLNRQQRIEEIARMLGGVSLTQKTRLHAEEMLDQAQM</sequence>
<dbReference type="FunFam" id="3.40.50.300:FF:000356">
    <property type="entry name" value="DNA repair protein RecN"/>
    <property type="match status" value="1"/>
</dbReference>
<evidence type="ECO:0000256" key="1">
    <source>
        <dbReference type="ARBA" id="ARBA00003618"/>
    </source>
</evidence>
<comment type="function">
    <text evidence="1">May be involved in recombinational repair of damaged DNA.</text>
</comment>
<evidence type="ECO:0000256" key="8">
    <source>
        <dbReference type="ARBA" id="ARBA00033408"/>
    </source>
</evidence>
<keyword evidence="7" id="KW-0234">DNA repair</keyword>
<comment type="similarity">
    <text evidence="2">Belongs to the RecN family.</text>
</comment>